<organism evidence="2 3">
    <name type="scientific">Flavobacterium branchiarum</name>
    <dbReference type="NCBI Taxonomy" id="1114870"/>
    <lineage>
        <taxon>Bacteria</taxon>
        <taxon>Pseudomonadati</taxon>
        <taxon>Bacteroidota</taxon>
        <taxon>Flavobacteriia</taxon>
        <taxon>Flavobacteriales</taxon>
        <taxon>Flavobacteriaceae</taxon>
        <taxon>Flavobacterium</taxon>
    </lineage>
</organism>
<accession>A0ABV5FQE0</accession>
<gene>
    <name evidence="2" type="ORF">ACFFUQ_17240</name>
</gene>
<proteinExistence type="predicted"/>
<comment type="caution">
    <text evidence="2">The sequence shown here is derived from an EMBL/GenBank/DDBJ whole genome shotgun (WGS) entry which is preliminary data.</text>
</comment>
<feature type="signal peptide" evidence="1">
    <location>
        <begin position="1"/>
        <end position="30"/>
    </location>
</feature>
<reference evidence="2 3" key="1">
    <citation type="submission" date="2024-09" db="EMBL/GenBank/DDBJ databases">
        <authorList>
            <person name="Sun Q."/>
            <person name="Mori K."/>
        </authorList>
    </citation>
    <scope>NUCLEOTIDE SEQUENCE [LARGE SCALE GENOMIC DNA]</scope>
    <source>
        <strain evidence="2 3">CECT 7908</strain>
    </source>
</reference>
<dbReference type="Proteomes" id="UP001589589">
    <property type="component" value="Unassembled WGS sequence"/>
</dbReference>
<evidence type="ECO:0000313" key="2">
    <source>
        <dbReference type="EMBL" id="MFB9065769.1"/>
    </source>
</evidence>
<dbReference type="RefSeq" id="WP_290264162.1">
    <property type="nucleotide sequence ID" value="NZ_JAUFQQ010000003.1"/>
</dbReference>
<dbReference type="EMBL" id="JBHMEX010000054">
    <property type="protein sequence ID" value="MFB9065769.1"/>
    <property type="molecule type" value="Genomic_DNA"/>
</dbReference>
<feature type="chain" id="PRO_5046711892" evidence="1">
    <location>
        <begin position="31"/>
        <end position="110"/>
    </location>
</feature>
<evidence type="ECO:0000256" key="1">
    <source>
        <dbReference type="SAM" id="SignalP"/>
    </source>
</evidence>
<keyword evidence="3" id="KW-1185">Reference proteome</keyword>
<keyword evidence="1" id="KW-0732">Signal</keyword>
<evidence type="ECO:0000313" key="3">
    <source>
        <dbReference type="Proteomes" id="UP001589589"/>
    </source>
</evidence>
<name>A0ABV5FQE0_9FLAO</name>
<sequence length="110" mass="12298">MMLQKFKTVKSVQILVTLLVLICFQEAVFATQKDRLAYSGFGYLTLYKPTKTVSNVIICISGDGGWNSGIEGIALHLKNENTLLIGVDIRQVFKSMKKKKISMPLPCCRL</sequence>
<protein>
    <submittedName>
        <fullName evidence="2">Uncharacterized protein</fullName>
    </submittedName>
</protein>